<dbReference type="AlphaFoldDB" id="A0A7I8K9I5"/>
<dbReference type="Proteomes" id="UP000663760">
    <property type="component" value="Chromosome 3"/>
</dbReference>
<proteinExistence type="predicted"/>
<sequence>MATAADTTATAGRGRGDAVKEVLLWRRKERSMAALAASTAAWAAMEVFGYTFLTVVSWVGISAVVLLFLCGNLTPFLGRDIIDLSKLYISEHTAVESANAVRIGLEDYLRRTIRIVVVDRDVLAFSGAVAALGLLSLLASCVDLLTLSYIGVLLSLTGPAVYLRHEESIRGFTGGAMDRGRRFCEAFDEKVTGRLKNRKRPAKEKKSE</sequence>
<dbReference type="InterPro" id="IPR003388">
    <property type="entry name" value="Reticulon"/>
</dbReference>
<dbReference type="OrthoDB" id="567788at2759"/>
<dbReference type="Pfam" id="PF02453">
    <property type="entry name" value="Reticulon"/>
    <property type="match status" value="1"/>
</dbReference>
<evidence type="ECO:0000259" key="7">
    <source>
        <dbReference type="PROSITE" id="PS50845"/>
    </source>
</evidence>
<feature type="transmembrane region" description="Helical" evidence="6">
    <location>
        <begin position="122"/>
        <end position="139"/>
    </location>
</feature>
<organism evidence="8 9">
    <name type="scientific">Spirodela intermedia</name>
    <name type="common">Intermediate duckweed</name>
    <dbReference type="NCBI Taxonomy" id="51605"/>
    <lineage>
        <taxon>Eukaryota</taxon>
        <taxon>Viridiplantae</taxon>
        <taxon>Streptophyta</taxon>
        <taxon>Embryophyta</taxon>
        <taxon>Tracheophyta</taxon>
        <taxon>Spermatophyta</taxon>
        <taxon>Magnoliopsida</taxon>
        <taxon>Liliopsida</taxon>
        <taxon>Araceae</taxon>
        <taxon>Lemnoideae</taxon>
        <taxon>Spirodela</taxon>
    </lineage>
</organism>
<dbReference type="PANTHER" id="PTHR10994">
    <property type="entry name" value="RETICULON"/>
    <property type="match status" value="1"/>
</dbReference>
<keyword evidence="3 6" id="KW-0256">Endoplasmic reticulum</keyword>
<evidence type="ECO:0000256" key="3">
    <source>
        <dbReference type="ARBA" id="ARBA00022824"/>
    </source>
</evidence>
<evidence type="ECO:0000256" key="4">
    <source>
        <dbReference type="ARBA" id="ARBA00022989"/>
    </source>
</evidence>
<keyword evidence="9" id="KW-1185">Reference proteome</keyword>
<name>A0A7I8K9I5_SPIIN</name>
<accession>A0A7I8K9I5</accession>
<keyword evidence="4 6" id="KW-1133">Transmembrane helix</keyword>
<dbReference type="InterPro" id="IPR045064">
    <property type="entry name" value="Reticulon-like"/>
</dbReference>
<dbReference type="GO" id="GO:0009617">
    <property type="term" value="P:response to bacterium"/>
    <property type="evidence" value="ECO:0007669"/>
    <property type="project" value="InterPro"/>
</dbReference>
<dbReference type="EMBL" id="LR746266">
    <property type="protein sequence ID" value="CAA7393890.1"/>
    <property type="molecule type" value="Genomic_DNA"/>
</dbReference>
<keyword evidence="5 6" id="KW-0472">Membrane</keyword>
<evidence type="ECO:0000256" key="5">
    <source>
        <dbReference type="ARBA" id="ARBA00023136"/>
    </source>
</evidence>
<protein>
    <recommendedName>
        <fullName evidence="6">Reticulon-like protein</fullName>
    </recommendedName>
</protein>
<dbReference type="PANTHER" id="PTHR10994:SF145">
    <property type="entry name" value="RETICULON-LIKE PROTEIN B13"/>
    <property type="match status" value="1"/>
</dbReference>
<evidence type="ECO:0000313" key="8">
    <source>
        <dbReference type="EMBL" id="CAA7393890.1"/>
    </source>
</evidence>
<evidence type="ECO:0000313" key="9">
    <source>
        <dbReference type="Proteomes" id="UP000663760"/>
    </source>
</evidence>
<reference evidence="8" key="1">
    <citation type="submission" date="2020-02" db="EMBL/GenBank/DDBJ databases">
        <authorList>
            <person name="Scholz U."/>
            <person name="Mascher M."/>
            <person name="Fiebig A."/>
        </authorList>
    </citation>
    <scope>NUCLEOTIDE SEQUENCE</scope>
</reference>
<gene>
    <name evidence="8" type="ORF">SI8410_03004583</name>
</gene>
<dbReference type="GO" id="GO:0005789">
    <property type="term" value="C:endoplasmic reticulum membrane"/>
    <property type="evidence" value="ECO:0007669"/>
    <property type="project" value="UniProtKB-SubCell"/>
</dbReference>
<feature type="domain" description="Reticulon" evidence="7">
    <location>
        <begin position="19"/>
        <end position="208"/>
    </location>
</feature>
<comment type="subcellular location">
    <subcellularLocation>
        <location evidence="1 6">Endoplasmic reticulum membrane</location>
        <topology evidence="1 6">Multi-pass membrane protein</topology>
    </subcellularLocation>
</comment>
<keyword evidence="2 6" id="KW-0812">Transmembrane</keyword>
<evidence type="ECO:0000256" key="2">
    <source>
        <dbReference type="ARBA" id="ARBA00022692"/>
    </source>
</evidence>
<dbReference type="PROSITE" id="PS50845">
    <property type="entry name" value="RETICULON"/>
    <property type="match status" value="1"/>
</dbReference>
<evidence type="ECO:0000256" key="1">
    <source>
        <dbReference type="ARBA" id="ARBA00004477"/>
    </source>
</evidence>
<feature type="transmembrane region" description="Helical" evidence="6">
    <location>
        <begin position="58"/>
        <end position="78"/>
    </location>
</feature>
<feature type="transmembrane region" description="Helical" evidence="6">
    <location>
        <begin position="145"/>
        <end position="163"/>
    </location>
</feature>
<evidence type="ECO:0000256" key="6">
    <source>
        <dbReference type="RuleBase" id="RU363132"/>
    </source>
</evidence>